<gene>
    <name evidence="2" type="ORF">POTOM_006885</name>
</gene>
<name>A0A8X8AYG3_POPTO</name>
<evidence type="ECO:0000313" key="3">
    <source>
        <dbReference type="Proteomes" id="UP000886885"/>
    </source>
</evidence>
<reference evidence="2" key="1">
    <citation type="journal article" date="2020" name="bioRxiv">
        <title>Hybrid origin of Populus tomentosa Carr. identified through genome sequencing and phylogenomic analysis.</title>
        <authorList>
            <person name="An X."/>
            <person name="Gao K."/>
            <person name="Chen Z."/>
            <person name="Li J."/>
            <person name="Yang X."/>
            <person name="Yang X."/>
            <person name="Zhou J."/>
            <person name="Guo T."/>
            <person name="Zhao T."/>
            <person name="Huang S."/>
            <person name="Miao D."/>
            <person name="Khan W.U."/>
            <person name="Rao P."/>
            <person name="Ye M."/>
            <person name="Lei B."/>
            <person name="Liao W."/>
            <person name="Wang J."/>
            <person name="Ji L."/>
            <person name="Li Y."/>
            <person name="Guo B."/>
            <person name="Mustafa N.S."/>
            <person name="Li S."/>
            <person name="Yun Q."/>
            <person name="Keller S.R."/>
            <person name="Mao J."/>
            <person name="Zhang R."/>
            <person name="Strauss S.H."/>
        </authorList>
    </citation>
    <scope>NUCLEOTIDE SEQUENCE</scope>
    <source>
        <strain evidence="2">GM15</strain>
        <tissue evidence="2">Leaf</tissue>
    </source>
</reference>
<evidence type="ECO:0000256" key="1">
    <source>
        <dbReference type="SAM" id="MobiDB-lite"/>
    </source>
</evidence>
<feature type="region of interest" description="Disordered" evidence="1">
    <location>
        <begin position="54"/>
        <end position="81"/>
    </location>
</feature>
<dbReference type="OrthoDB" id="751010at2759"/>
<evidence type="ECO:0000313" key="2">
    <source>
        <dbReference type="EMBL" id="KAG6790720.1"/>
    </source>
</evidence>
<dbReference type="Proteomes" id="UP000886885">
    <property type="component" value="Chromosome 1D"/>
</dbReference>
<sequence>MNSMFSSFDALCAELLGQKVRSSLALTTMDCNTKRVLTAGDDSKVAEDKLIKNREGSSSRSLGRKQEKKVPRLRISSGQQLPNHPGSNLLAILHDISLGLLLLEIWGGQDFVEETMNSMFSSFDALCAELLGQKVRSSLALTTMDCNTKRVLTAGDDSKVAEDQLIKNREGSSSRSLARKQEKKVPRFAPELDGLNCFETIVNY</sequence>
<keyword evidence="3" id="KW-1185">Reference proteome</keyword>
<dbReference type="PANTHER" id="PTHR33641:SF15">
    <property type="entry name" value="AVR9_CF-9 RAPIDLY ELICITED PROTEIN"/>
    <property type="match status" value="1"/>
</dbReference>
<organism evidence="2 3">
    <name type="scientific">Populus tomentosa</name>
    <name type="common">Chinese white poplar</name>
    <dbReference type="NCBI Taxonomy" id="118781"/>
    <lineage>
        <taxon>Eukaryota</taxon>
        <taxon>Viridiplantae</taxon>
        <taxon>Streptophyta</taxon>
        <taxon>Embryophyta</taxon>
        <taxon>Tracheophyta</taxon>
        <taxon>Spermatophyta</taxon>
        <taxon>Magnoliopsida</taxon>
        <taxon>eudicotyledons</taxon>
        <taxon>Gunneridae</taxon>
        <taxon>Pentapetalae</taxon>
        <taxon>rosids</taxon>
        <taxon>fabids</taxon>
        <taxon>Malpighiales</taxon>
        <taxon>Salicaceae</taxon>
        <taxon>Saliceae</taxon>
        <taxon>Populus</taxon>
    </lineage>
</organism>
<comment type="caution">
    <text evidence="2">The sequence shown here is derived from an EMBL/GenBank/DDBJ whole genome shotgun (WGS) entry which is preliminary data.</text>
</comment>
<dbReference type="AlphaFoldDB" id="A0A8X8AYG3"/>
<protein>
    <submittedName>
        <fullName evidence="2">Uncharacterized protein</fullName>
    </submittedName>
</protein>
<dbReference type="EMBL" id="JAAWWB010000002">
    <property type="protein sequence ID" value="KAG6790720.1"/>
    <property type="molecule type" value="Genomic_DNA"/>
</dbReference>
<dbReference type="PANTHER" id="PTHR33641">
    <property type="entry name" value="OS06G0133500 PROTEIN"/>
    <property type="match status" value="1"/>
</dbReference>
<proteinExistence type="predicted"/>
<accession>A0A8X8AYG3</accession>